<dbReference type="NCBIfam" id="NF040508">
    <property type="entry name" value="LVIS_2131_fam"/>
    <property type="match status" value="1"/>
</dbReference>
<dbReference type="EMBL" id="AZGA01000064">
    <property type="protein sequence ID" value="KRM32905.1"/>
    <property type="molecule type" value="Genomic_DNA"/>
</dbReference>
<gene>
    <name evidence="2" type="ORF">FC83_GL000099</name>
</gene>
<keyword evidence="3" id="KW-1185">Reference proteome</keyword>
<reference evidence="2 3" key="1">
    <citation type="journal article" date="2015" name="Genome Announc.">
        <title>Expanding the biotechnology potential of lactobacilli through comparative genomics of 213 strains and associated genera.</title>
        <authorList>
            <person name="Sun Z."/>
            <person name="Harris H.M."/>
            <person name="McCann A."/>
            <person name="Guo C."/>
            <person name="Argimon S."/>
            <person name="Zhang W."/>
            <person name="Yang X."/>
            <person name="Jeffery I.B."/>
            <person name="Cooney J.C."/>
            <person name="Kagawa T.F."/>
            <person name="Liu W."/>
            <person name="Song Y."/>
            <person name="Salvetti E."/>
            <person name="Wrobel A."/>
            <person name="Rasinkangas P."/>
            <person name="Parkhill J."/>
            <person name="Rea M.C."/>
            <person name="O'Sullivan O."/>
            <person name="Ritari J."/>
            <person name="Douillard F.P."/>
            <person name="Paul Ross R."/>
            <person name="Yang R."/>
            <person name="Briner A.E."/>
            <person name="Felis G.E."/>
            <person name="de Vos W.M."/>
            <person name="Barrangou R."/>
            <person name="Klaenhammer T.R."/>
            <person name="Caufield P.W."/>
            <person name="Cui Y."/>
            <person name="Zhang H."/>
            <person name="O'Toole P.W."/>
        </authorList>
    </citation>
    <scope>NUCLEOTIDE SEQUENCE [LARGE SCALE GENOMIC DNA]</scope>
    <source>
        <strain evidence="2 3">DSM 18527</strain>
    </source>
</reference>
<keyword evidence="1" id="KW-0812">Transmembrane</keyword>
<dbReference type="STRING" id="1423734.FC83_GL000099"/>
<sequence length="211" mass="24034">MSAWNFIGILAWLIVLAWLIFTILNTRKRHLKMIIKDHKKFTWRNLCLDIVEVVVFLAMAIFMVQTTFLRVPNLKDSSQVKLSYQYKPLVLKTDGAQGYYVEVQNGNGKKPVQYFTYWVEGARYEVNSNHARVATGGDPLAVNGAGLPWPKKVIKQVSRDMPAFVAQLSGTYRPTFINGLGMHVGNSAEDYYLISVPSEIFVNNKDKDQEQ</sequence>
<dbReference type="eggNOG" id="ENOG50300NC">
    <property type="taxonomic scope" value="Bacteria"/>
</dbReference>
<keyword evidence="1" id="KW-1133">Transmembrane helix</keyword>
<keyword evidence="1" id="KW-0472">Membrane</keyword>
<evidence type="ECO:0000256" key="1">
    <source>
        <dbReference type="SAM" id="Phobius"/>
    </source>
</evidence>
<feature type="transmembrane region" description="Helical" evidence="1">
    <location>
        <begin position="46"/>
        <end position="64"/>
    </location>
</feature>
<dbReference type="PATRIC" id="fig|1423734.3.peg.98"/>
<evidence type="ECO:0000313" key="2">
    <source>
        <dbReference type="EMBL" id="KRM32905.1"/>
    </source>
</evidence>
<feature type="transmembrane region" description="Helical" evidence="1">
    <location>
        <begin position="6"/>
        <end position="25"/>
    </location>
</feature>
<dbReference type="RefSeq" id="WP_035456062.1">
    <property type="nucleotide sequence ID" value="NZ_AZGA01000064.1"/>
</dbReference>
<evidence type="ECO:0000313" key="3">
    <source>
        <dbReference type="Proteomes" id="UP000051236"/>
    </source>
</evidence>
<dbReference type="AlphaFoldDB" id="X0PI86"/>
<accession>X0PI86</accession>
<dbReference type="OrthoDB" id="2311501at2"/>
<dbReference type="Proteomes" id="UP000051236">
    <property type="component" value="Unassembled WGS sequence"/>
</dbReference>
<name>X0PI86_9LACO</name>
<comment type="caution">
    <text evidence="2">The sequence shown here is derived from an EMBL/GenBank/DDBJ whole genome shotgun (WGS) entry which is preliminary data.</text>
</comment>
<dbReference type="InterPro" id="IPR049731">
    <property type="entry name" value="LVIS_2131-like"/>
</dbReference>
<proteinExistence type="predicted"/>
<organism evidence="2 3">
    <name type="scientific">Agrilactobacillus composti DSM 18527 = JCM 14202</name>
    <dbReference type="NCBI Taxonomy" id="1423734"/>
    <lineage>
        <taxon>Bacteria</taxon>
        <taxon>Bacillati</taxon>
        <taxon>Bacillota</taxon>
        <taxon>Bacilli</taxon>
        <taxon>Lactobacillales</taxon>
        <taxon>Lactobacillaceae</taxon>
        <taxon>Agrilactobacillus</taxon>
    </lineage>
</organism>
<protein>
    <submittedName>
        <fullName evidence="2">Uncharacterized protein</fullName>
    </submittedName>
</protein>